<comment type="caution">
    <text evidence="1">The sequence shown here is derived from an EMBL/GenBank/DDBJ whole genome shotgun (WGS) entry which is preliminary data.</text>
</comment>
<evidence type="ECO:0000313" key="1">
    <source>
        <dbReference type="EMBL" id="KAF5855814.1"/>
    </source>
</evidence>
<sequence length="77" mass="8968">MELSMPPAGGEIAAIINIDGLRHIQWYRHLFLTEPRFQILGRLACEYVVDMFSRTEEQRLQYLQQGRRTQAASMDEA</sequence>
<protein>
    <submittedName>
        <fullName evidence="1">Uncharacterized protein</fullName>
    </submittedName>
</protein>
<organism evidence="1 2">
    <name type="scientific">Petromyces alliaceus</name>
    <name type="common">Aspergillus alliaceus</name>
    <dbReference type="NCBI Taxonomy" id="209559"/>
    <lineage>
        <taxon>Eukaryota</taxon>
        <taxon>Fungi</taxon>
        <taxon>Dikarya</taxon>
        <taxon>Ascomycota</taxon>
        <taxon>Pezizomycotina</taxon>
        <taxon>Eurotiomycetes</taxon>
        <taxon>Eurotiomycetidae</taxon>
        <taxon>Eurotiales</taxon>
        <taxon>Aspergillaceae</taxon>
        <taxon>Aspergillus</taxon>
        <taxon>Aspergillus subgen. Circumdati</taxon>
    </lineage>
</organism>
<accession>A0A8H5ZWS4</accession>
<proteinExistence type="predicted"/>
<dbReference type="EMBL" id="SPNV01000380">
    <property type="protein sequence ID" value="KAF5855814.1"/>
    <property type="molecule type" value="Genomic_DNA"/>
</dbReference>
<dbReference type="AlphaFoldDB" id="A0A8H5ZWS4"/>
<evidence type="ECO:0000313" key="2">
    <source>
        <dbReference type="Proteomes" id="UP000541154"/>
    </source>
</evidence>
<reference evidence="1 2" key="1">
    <citation type="submission" date="2019-04" db="EMBL/GenBank/DDBJ databases">
        <title>Aspergillus burnettii sp. nov., novel species from soil in southeast Queensland.</title>
        <authorList>
            <person name="Gilchrist C.L.M."/>
            <person name="Pitt J.I."/>
            <person name="Lange L."/>
            <person name="Lacey H.J."/>
            <person name="Vuong D."/>
            <person name="Midgley D.J."/>
            <person name="Greenfield P."/>
            <person name="Bradbury M."/>
            <person name="Lacey E."/>
            <person name="Busk P.K."/>
            <person name="Pilgaard B."/>
            <person name="Chooi Y.H."/>
            <person name="Piggott A.M."/>
        </authorList>
    </citation>
    <scope>NUCLEOTIDE SEQUENCE [LARGE SCALE GENOMIC DNA]</scope>
    <source>
        <strain evidence="1 2">FRR 5400</strain>
    </source>
</reference>
<dbReference type="Proteomes" id="UP000541154">
    <property type="component" value="Unassembled WGS sequence"/>
</dbReference>
<gene>
    <name evidence="1" type="ORF">ETB97_008418</name>
</gene>
<keyword evidence="2" id="KW-1185">Reference proteome</keyword>
<name>A0A8H5ZWS4_PETAA</name>